<dbReference type="PANTHER" id="PTHR10806:SF6">
    <property type="entry name" value="SIGNAL PEPTIDASE COMPLEX CATALYTIC SUBUNIT SEC11"/>
    <property type="match status" value="1"/>
</dbReference>
<feature type="transmembrane region" description="Helical" evidence="7">
    <location>
        <begin position="392"/>
        <end position="410"/>
    </location>
</feature>
<feature type="compositionally biased region" description="Basic and acidic residues" evidence="6">
    <location>
        <begin position="7"/>
        <end position="34"/>
    </location>
</feature>
<dbReference type="KEGG" id="noy:EXE57_07605"/>
<dbReference type="CDD" id="cd06530">
    <property type="entry name" value="S26_SPase_I"/>
    <property type="match status" value="1"/>
</dbReference>
<dbReference type="Gene3D" id="2.10.109.10">
    <property type="entry name" value="Umud Fragment, subunit A"/>
    <property type="match status" value="1"/>
</dbReference>
<keyword evidence="8" id="KW-0378">Hydrolase</keyword>
<dbReference type="GO" id="GO:0016020">
    <property type="term" value="C:membrane"/>
    <property type="evidence" value="ECO:0007669"/>
    <property type="project" value="UniProtKB-SubCell"/>
</dbReference>
<dbReference type="EMBL" id="CP038267">
    <property type="protein sequence ID" value="QBR92165.1"/>
    <property type="molecule type" value="Genomic_DNA"/>
</dbReference>
<evidence type="ECO:0000256" key="6">
    <source>
        <dbReference type="SAM" id="MobiDB-lite"/>
    </source>
</evidence>
<dbReference type="Proteomes" id="UP000294894">
    <property type="component" value="Chromosome"/>
</dbReference>
<evidence type="ECO:0000256" key="4">
    <source>
        <dbReference type="ARBA" id="ARBA00023136"/>
    </source>
</evidence>
<sequence length="420" mass="46284">MAGPGATRRELGELRAPDLHRDLPGRRQPDPDRRVRSHDHLRRGRHLPGQDAAAADHRDRREHPVRGDRHRRHVLPRSRVGADRHDPHRRQRDAVRARGVLGHRHTGQRDARPRRRPAAVGRVDHPERPGDRAGDGDAPAQPAGPELRGLREQREPSLHLDGRQRGDLHGLPLHDHERGPQLLGRPGAPCPHLALHGSHAVRLHALLAGQGHQRRRDLILEQHAPAGPDRERRRQPRLLRGDTVTTVRARVAKALSWALLIGVVTAGAALILVPKATGARPLTVLSGSMEPTYDIGSVVVVRPVDTDELAIGDVITFQPVSDDPRLTTHRIDGFAFGAEGKQFVTKGDNNDTVDLEPVSADQVRGEVWYSVPLVGYVSVWLAGGWVRTAINLFAVALLLYGGVLLAGGLVERRRREKVPA</sequence>
<dbReference type="AlphaFoldDB" id="A0A4P7GJK6"/>
<feature type="compositionally biased region" description="Basic residues" evidence="6">
    <location>
        <begin position="101"/>
        <end position="117"/>
    </location>
</feature>
<keyword evidence="4 7" id="KW-0472">Membrane</keyword>
<dbReference type="SUPFAM" id="SSF51306">
    <property type="entry name" value="LexA/Signal peptidase"/>
    <property type="match status" value="1"/>
</dbReference>
<organism evidence="8 9">
    <name type="scientific">Nocardioides euryhalodurans</name>
    <dbReference type="NCBI Taxonomy" id="2518370"/>
    <lineage>
        <taxon>Bacteria</taxon>
        <taxon>Bacillati</taxon>
        <taxon>Actinomycetota</taxon>
        <taxon>Actinomycetes</taxon>
        <taxon>Propionibacteriales</taxon>
        <taxon>Nocardioidaceae</taxon>
        <taxon>Nocardioides</taxon>
    </lineage>
</organism>
<dbReference type="PANTHER" id="PTHR10806">
    <property type="entry name" value="SIGNAL PEPTIDASE COMPLEX CATALYTIC SUBUNIT SEC11"/>
    <property type="match status" value="1"/>
</dbReference>
<dbReference type="GO" id="GO:0006465">
    <property type="term" value="P:signal peptide processing"/>
    <property type="evidence" value="ECO:0007669"/>
    <property type="project" value="UniProtKB-UniRule"/>
</dbReference>
<evidence type="ECO:0000313" key="9">
    <source>
        <dbReference type="Proteomes" id="UP000294894"/>
    </source>
</evidence>
<comment type="subcellular location">
    <subcellularLocation>
        <location evidence="1">Membrane</location>
    </subcellularLocation>
</comment>
<evidence type="ECO:0000256" key="5">
    <source>
        <dbReference type="NCBIfam" id="TIGR02228"/>
    </source>
</evidence>
<feature type="compositionally biased region" description="Low complexity" evidence="6">
    <location>
        <begin position="136"/>
        <end position="145"/>
    </location>
</feature>
<feature type="compositionally biased region" description="Basic residues" evidence="6">
    <location>
        <begin position="35"/>
        <end position="46"/>
    </location>
</feature>
<dbReference type="InterPro" id="IPR036286">
    <property type="entry name" value="LexA/Signal_pep-like_sf"/>
</dbReference>
<dbReference type="PRINTS" id="PR00728">
    <property type="entry name" value="SIGNALPTASE"/>
</dbReference>
<evidence type="ECO:0000256" key="3">
    <source>
        <dbReference type="ARBA" id="ARBA00022989"/>
    </source>
</evidence>
<dbReference type="InterPro" id="IPR001733">
    <property type="entry name" value="Peptidase_S26B"/>
</dbReference>
<evidence type="ECO:0000256" key="7">
    <source>
        <dbReference type="SAM" id="Phobius"/>
    </source>
</evidence>
<evidence type="ECO:0000256" key="1">
    <source>
        <dbReference type="ARBA" id="ARBA00004370"/>
    </source>
</evidence>
<feature type="region of interest" description="Disordered" evidence="6">
    <location>
        <begin position="1"/>
        <end position="185"/>
    </location>
</feature>
<feature type="transmembrane region" description="Helical" evidence="7">
    <location>
        <begin position="254"/>
        <end position="273"/>
    </location>
</feature>
<feature type="compositionally biased region" description="Basic and acidic residues" evidence="6">
    <location>
        <begin position="122"/>
        <end position="135"/>
    </location>
</feature>
<evidence type="ECO:0000313" key="8">
    <source>
        <dbReference type="EMBL" id="QBR92165.1"/>
    </source>
</evidence>
<keyword evidence="9" id="KW-1185">Reference proteome</keyword>
<protein>
    <recommendedName>
        <fullName evidence="5">Signal peptidase I</fullName>
        <ecNumber evidence="5">3.4.21.89</ecNumber>
    </recommendedName>
</protein>
<dbReference type="GO" id="GO:0009003">
    <property type="term" value="F:signal peptidase activity"/>
    <property type="evidence" value="ECO:0007669"/>
    <property type="project" value="UniProtKB-EC"/>
</dbReference>
<keyword evidence="3 7" id="KW-1133">Transmembrane helix</keyword>
<keyword evidence="2 7" id="KW-0812">Transmembrane</keyword>
<feature type="compositionally biased region" description="Basic and acidic residues" evidence="6">
    <location>
        <begin position="54"/>
        <end position="67"/>
    </location>
</feature>
<name>A0A4P7GJK6_9ACTN</name>
<feature type="compositionally biased region" description="Basic and acidic residues" evidence="6">
    <location>
        <begin position="80"/>
        <end position="96"/>
    </location>
</feature>
<accession>A0A4P7GJK6</accession>
<proteinExistence type="predicted"/>
<dbReference type="EC" id="3.4.21.89" evidence="5"/>
<dbReference type="GO" id="GO:0004252">
    <property type="term" value="F:serine-type endopeptidase activity"/>
    <property type="evidence" value="ECO:0007669"/>
    <property type="project" value="UniProtKB-UniRule"/>
</dbReference>
<gene>
    <name evidence="8" type="ORF">EXE57_07605</name>
</gene>
<dbReference type="NCBIfam" id="TIGR02228">
    <property type="entry name" value="sigpep_I_arch"/>
    <property type="match status" value="1"/>
</dbReference>
<feature type="compositionally biased region" description="Basic and acidic residues" evidence="6">
    <location>
        <begin position="148"/>
        <end position="179"/>
    </location>
</feature>
<evidence type="ECO:0000256" key="2">
    <source>
        <dbReference type="ARBA" id="ARBA00022692"/>
    </source>
</evidence>
<dbReference type="InterPro" id="IPR019533">
    <property type="entry name" value="Peptidase_S26"/>
</dbReference>
<dbReference type="OrthoDB" id="3178064at2"/>
<reference evidence="8 9" key="1">
    <citation type="submission" date="2019-03" db="EMBL/GenBank/DDBJ databases">
        <title>Three New Species of Nocardioides, Nocardioides euryhalodurans sp. nov., Nocardioides seonyuensis sp. nov. and Nocardioides eburneoflavus sp. nov., Iolated from Soil.</title>
        <authorList>
            <person name="Roh S.G."/>
            <person name="Lee C."/>
            <person name="Kim M.-K."/>
            <person name="Kim S.B."/>
        </authorList>
    </citation>
    <scope>NUCLEOTIDE SEQUENCE [LARGE SCALE GENOMIC DNA]</scope>
    <source>
        <strain evidence="8 9">MMS17-SY117</strain>
    </source>
</reference>